<evidence type="ECO:0000256" key="3">
    <source>
        <dbReference type="ARBA" id="ARBA00022692"/>
    </source>
</evidence>
<dbReference type="PANTHER" id="PTHR30625:SF11">
    <property type="entry name" value="MOTA_TOLQ_EXBB PROTON CHANNEL DOMAIN-CONTAINING PROTEIN"/>
    <property type="match status" value="1"/>
</dbReference>
<evidence type="ECO:0000256" key="5">
    <source>
        <dbReference type="ARBA" id="ARBA00023136"/>
    </source>
</evidence>
<organism evidence="9 10">
    <name type="scientific">Thioalkalivibrio denitrificans</name>
    <dbReference type="NCBI Taxonomy" id="108003"/>
    <lineage>
        <taxon>Bacteria</taxon>
        <taxon>Pseudomonadati</taxon>
        <taxon>Pseudomonadota</taxon>
        <taxon>Gammaproteobacteria</taxon>
        <taxon>Chromatiales</taxon>
        <taxon>Ectothiorhodospiraceae</taxon>
        <taxon>Thioalkalivibrio</taxon>
    </lineage>
</organism>
<dbReference type="AlphaFoldDB" id="A0A1V3NHJ2"/>
<keyword evidence="3 7" id="KW-0812">Transmembrane</keyword>
<keyword evidence="6" id="KW-0813">Transport</keyword>
<evidence type="ECO:0000256" key="7">
    <source>
        <dbReference type="SAM" id="Phobius"/>
    </source>
</evidence>
<dbReference type="RefSeq" id="WP_077278770.1">
    <property type="nucleotide sequence ID" value="NZ_MVBK01000046.1"/>
</dbReference>
<evidence type="ECO:0000313" key="9">
    <source>
        <dbReference type="EMBL" id="OOG24579.1"/>
    </source>
</evidence>
<feature type="transmembrane region" description="Helical" evidence="7">
    <location>
        <begin position="106"/>
        <end position="130"/>
    </location>
</feature>
<sequence length="206" mass="22542">MYELVKAGGWLMLPIIACSVVALAIVVERFWSLQYRRVIPRQLVVQIWQLIQAGQLTEERLRELRDGSPLGRVLTAGLLNLGHSREVMKEAIEETGRHVAHDLERFLNSLGTIAAITPLLGLLGTVVGMIQVFSVITDVGVGSPGELAGGISQALITTAAGISVAVPALIFHRYFRGRVDELVLEMEMESIKLVEVIHGEREAGRT</sequence>
<dbReference type="STRING" id="108003.B1C78_08465"/>
<proteinExistence type="inferred from homology"/>
<name>A0A1V3NHJ2_9GAMM</name>
<dbReference type="Pfam" id="PF01618">
    <property type="entry name" value="MotA_ExbB"/>
    <property type="match status" value="1"/>
</dbReference>
<evidence type="ECO:0000259" key="8">
    <source>
        <dbReference type="Pfam" id="PF01618"/>
    </source>
</evidence>
<dbReference type="InterPro" id="IPR050790">
    <property type="entry name" value="ExbB/TolQ_transport"/>
</dbReference>
<protein>
    <submittedName>
        <fullName evidence="9">Biopolymer transporter ExbB</fullName>
    </submittedName>
</protein>
<keyword evidence="6" id="KW-0653">Protein transport</keyword>
<keyword evidence="4 7" id="KW-1133">Transmembrane helix</keyword>
<keyword evidence="2" id="KW-1003">Cell membrane</keyword>
<comment type="subcellular location">
    <subcellularLocation>
        <location evidence="1">Cell membrane</location>
        <topology evidence="1">Multi-pass membrane protein</topology>
    </subcellularLocation>
    <subcellularLocation>
        <location evidence="6">Membrane</location>
        <topology evidence="6">Multi-pass membrane protein</topology>
    </subcellularLocation>
</comment>
<evidence type="ECO:0000256" key="1">
    <source>
        <dbReference type="ARBA" id="ARBA00004651"/>
    </source>
</evidence>
<dbReference type="GO" id="GO:0017038">
    <property type="term" value="P:protein import"/>
    <property type="evidence" value="ECO:0007669"/>
    <property type="project" value="TreeGrafter"/>
</dbReference>
<dbReference type="InterPro" id="IPR002898">
    <property type="entry name" value="MotA_ExbB_proton_chnl"/>
</dbReference>
<dbReference type="Proteomes" id="UP000189462">
    <property type="component" value="Unassembled WGS sequence"/>
</dbReference>
<feature type="domain" description="MotA/TolQ/ExbB proton channel" evidence="8">
    <location>
        <begin position="68"/>
        <end position="188"/>
    </location>
</feature>
<accession>A0A1V3NHJ2</accession>
<evidence type="ECO:0000256" key="4">
    <source>
        <dbReference type="ARBA" id="ARBA00022989"/>
    </source>
</evidence>
<keyword evidence="5 7" id="KW-0472">Membrane</keyword>
<dbReference type="EMBL" id="MVBK01000046">
    <property type="protein sequence ID" value="OOG24579.1"/>
    <property type="molecule type" value="Genomic_DNA"/>
</dbReference>
<feature type="transmembrane region" description="Helical" evidence="7">
    <location>
        <begin position="150"/>
        <end position="171"/>
    </location>
</feature>
<dbReference type="OrthoDB" id="4045at2"/>
<comment type="caution">
    <text evidence="9">The sequence shown here is derived from an EMBL/GenBank/DDBJ whole genome shotgun (WGS) entry which is preliminary data.</text>
</comment>
<evidence type="ECO:0000313" key="10">
    <source>
        <dbReference type="Proteomes" id="UP000189462"/>
    </source>
</evidence>
<dbReference type="PANTHER" id="PTHR30625">
    <property type="entry name" value="PROTEIN TOLQ"/>
    <property type="match status" value="1"/>
</dbReference>
<comment type="similarity">
    <text evidence="6">Belongs to the exbB/tolQ family.</text>
</comment>
<reference evidence="9 10" key="1">
    <citation type="submission" date="2017-02" db="EMBL/GenBank/DDBJ databases">
        <title>Genomic diversity within the haloalkaliphilic genus Thioalkalivibrio.</title>
        <authorList>
            <person name="Ahn A.-C."/>
            <person name="Meier-Kolthoff J."/>
            <person name="Overmars L."/>
            <person name="Richter M."/>
            <person name="Woyke T."/>
            <person name="Sorokin D.Y."/>
            <person name="Muyzer G."/>
        </authorList>
    </citation>
    <scope>NUCLEOTIDE SEQUENCE [LARGE SCALE GENOMIC DNA]</scope>
    <source>
        <strain evidence="9 10">ALJD</strain>
    </source>
</reference>
<gene>
    <name evidence="9" type="ORF">B1C78_08465</name>
</gene>
<evidence type="ECO:0000256" key="2">
    <source>
        <dbReference type="ARBA" id="ARBA00022475"/>
    </source>
</evidence>
<feature type="transmembrane region" description="Helical" evidence="7">
    <location>
        <begin position="12"/>
        <end position="31"/>
    </location>
</feature>
<keyword evidence="10" id="KW-1185">Reference proteome</keyword>
<dbReference type="GO" id="GO:0005886">
    <property type="term" value="C:plasma membrane"/>
    <property type="evidence" value="ECO:0007669"/>
    <property type="project" value="UniProtKB-SubCell"/>
</dbReference>
<evidence type="ECO:0000256" key="6">
    <source>
        <dbReference type="RuleBase" id="RU004057"/>
    </source>
</evidence>